<keyword evidence="2" id="KW-1133">Transmembrane helix</keyword>
<organism evidence="3 4">
    <name type="scientific">Psychrobacillus psychrotolerans</name>
    <dbReference type="NCBI Taxonomy" id="126156"/>
    <lineage>
        <taxon>Bacteria</taxon>
        <taxon>Bacillati</taxon>
        <taxon>Bacillota</taxon>
        <taxon>Bacilli</taxon>
        <taxon>Bacillales</taxon>
        <taxon>Bacillaceae</taxon>
        <taxon>Psychrobacillus</taxon>
    </lineage>
</organism>
<keyword evidence="2" id="KW-0472">Membrane</keyword>
<keyword evidence="2" id="KW-0812">Transmembrane</keyword>
<dbReference type="OrthoDB" id="2718487at2"/>
<gene>
    <name evidence="3" type="ORF">SAMN05421670_2274</name>
</gene>
<dbReference type="STRING" id="126156.SAMN05421670_2274"/>
<name>A0A1I5YVD3_9BACI</name>
<feature type="transmembrane region" description="Helical" evidence="2">
    <location>
        <begin position="12"/>
        <end position="31"/>
    </location>
</feature>
<accession>A0A1I5YVD3</accession>
<keyword evidence="4" id="KW-1185">Reference proteome</keyword>
<sequence length="228" mass="25717">MNDLFSNKQTGYLVVSALIAVLLGAIYYFLVYPMSEEKNSKEVTISTVRSEIALLDSQLTAPVEEGEDKNSFQLEKKVPLTRELDMLIKSIEEVDLVSEAKIESIEFNNYDEIVADSTLVSSEEEASPETNDATTEETEGEQPAETPVSPVANSTLPPQLKLITFNINILTKDYDHLNIFIKELESIERIKRIDQIELLIPGEESLLDVEFKDVISARIQVTTFFYDE</sequence>
<evidence type="ECO:0000313" key="3">
    <source>
        <dbReference type="EMBL" id="SFQ48080.1"/>
    </source>
</evidence>
<dbReference type="RefSeq" id="WP_093537003.1">
    <property type="nucleotide sequence ID" value="NZ_FOXU01000003.1"/>
</dbReference>
<evidence type="ECO:0000256" key="1">
    <source>
        <dbReference type="SAM" id="MobiDB-lite"/>
    </source>
</evidence>
<dbReference type="Proteomes" id="UP000198734">
    <property type="component" value="Unassembled WGS sequence"/>
</dbReference>
<evidence type="ECO:0008006" key="5">
    <source>
        <dbReference type="Google" id="ProtNLM"/>
    </source>
</evidence>
<evidence type="ECO:0000256" key="2">
    <source>
        <dbReference type="SAM" id="Phobius"/>
    </source>
</evidence>
<proteinExistence type="predicted"/>
<dbReference type="AlphaFoldDB" id="A0A1I5YVD3"/>
<dbReference type="EMBL" id="FOXU01000003">
    <property type="protein sequence ID" value="SFQ48080.1"/>
    <property type="molecule type" value="Genomic_DNA"/>
</dbReference>
<reference evidence="4" key="1">
    <citation type="submission" date="2016-10" db="EMBL/GenBank/DDBJ databases">
        <authorList>
            <person name="Varghese N."/>
            <person name="Submissions S."/>
        </authorList>
    </citation>
    <scope>NUCLEOTIDE SEQUENCE [LARGE SCALE GENOMIC DNA]</scope>
    <source>
        <strain evidence="4">DSM 11706</strain>
    </source>
</reference>
<feature type="region of interest" description="Disordered" evidence="1">
    <location>
        <begin position="118"/>
        <end position="153"/>
    </location>
</feature>
<protein>
    <recommendedName>
        <fullName evidence="5">Type IV pilus assembly protein PilO</fullName>
    </recommendedName>
</protein>
<evidence type="ECO:0000313" key="4">
    <source>
        <dbReference type="Proteomes" id="UP000198734"/>
    </source>
</evidence>